<dbReference type="Gene3D" id="2.60.40.10">
    <property type="entry name" value="Immunoglobulins"/>
    <property type="match status" value="1"/>
</dbReference>
<dbReference type="EC" id="3.2.1.31" evidence="3 7"/>
<dbReference type="GO" id="GO:0005975">
    <property type="term" value="P:carbohydrate metabolic process"/>
    <property type="evidence" value="ECO:0007669"/>
    <property type="project" value="InterPro"/>
</dbReference>
<dbReference type="GO" id="GO:0019391">
    <property type="term" value="P:glucuronoside catabolic process"/>
    <property type="evidence" value="ECO:0007669"/>
    <property type="project" value="TreeGrafter"/>
</dbReference>
<dbReference type="EMBL" id="NEDP02003636">
    <property type="protein sequence ID" value="OWF48239.1"/>
    <property type="molecule type" value="Genomic_DNA"/>
</dbReference>
<protein>
    <recommendedName>
        <fullName evidence="4 7">Beta-glucuronidase</fullName>
        <ecNumber evidence="3 7">3.2.1.31</ecNumber>
    </recommendedName>
</protein>
<dbReference type="STRING" id="6573.A0A210QHQ8"/>
<dbReference type="InterPro" id="IPR008979">
    <property type="entry name" value="Galactose-bd-like_sf"/>
</dbReference>
<evidence type="ECO:0000256" key="1">
    <source>
        <dbReference type="ARBA" id="ARBA00003025"/>
    </source>
</evidence>
<comment type="similarity">
    <text evidence="2 7">Belongs to the glycosyl hydrolase 2 family.</text>
</comment>
<dbReference type="OrthoDB" id="408532at2759"/>
<keyword evidence="6 7" id="KW-0326">Glycosidase</keyword>
<evidence type="ECO:0000256" key="7">
    <source>
        <dbReference type="RuleBase" id="RU361154"/>
    </source>
</evidence>
<evidence type="ECO:0000256" key="3">
    <source>
        <dbReference type="ARBA" id="ARBA00012761"/>
    </source>
</evidence>
<comment type="function">
    <text evidence="1 7">Plays an important role in the degradation of dermatan and keratan sulfates.</text>
</comment>
<evidence type="ECO:0000256" key="2">
    <source>
        <dbReference type="ARBA" id="ARBA00007401"/>
    </source>
</evidence>
<evidence type="ECO:0000256" key="8">
    <source>
        <dbReference type="SAM" id="SignalP"/>
    </source>
</evidence>
<evidence type="ECO:0000313" key="12">
    <source>
        <dbReference type="EMBL" id="OWF48239.1"/>
    </source>
</evidence>
<keyword evidence="13" id="KW-1185">Reference proteome</keyword>
<evidence type="ECO:0000259" key="11">
    <source>
        <dbReference type="Pfam" id="PF02837"/>
    </source>
</evidence>
<sequence length="464" mass="52441">MRFTQTPCILLLYCWILNICSVTAVSQTDGGMLYPRESETREVKDLSGIWNFRPDTSQNRQQSFTERWYSASLSDTGPVIPMPVPSSYNDITQDKSLRDFIGWVWYDREFYVPSSWLGQRVILRLESVRYYSIVWVNGVQVAEHEMGHLPFEGNIGPVAQFGGHNRVTVAVNNTLTPYTLPPGKIQHKSGPGYPKDYFVQILQFGFFNYAGIDRPVKLYTTPSTYIDDITIHTDISGNNGILSWSIVPGGLCNPNVKLCKVAVEILSKKGMTVALSADLQGQVKVENVQAWWPFSMNESSPAYLYTMQVTLKSENTTDVYRLPFGFRTVSLSNNGILINKRSFYCHGVGKHEDYDVRGKGVDNAMVVRDFSLLRWLGVNCFRTSHYPYADEIMDQADQLGIVVIDECPAIGLTEPVNYNNQTLYLHKKSMMELVRRDKNRPSVILWSIGNEPLSSYAGAGPHFG</sequence>
<dbReference type="Pfam" id="PF00703">
    <property type="entry name" value="Glyco_hydro_2"/>
    <property type="match status" value="1"/>
</dbReference>
<feature type="signal peptide" evidence="8">
    <location>
        <begin position="1"/>
        <end position="24"/>
    </location>
</feature>
<dbReference type="FunFam" id="2.60.40.10:FF:000628">
    <property type="entry name" value="Beta-glucuronidase"/>
    <property type="match status" value="1"/>
</dbReference>
<feature type="domain" description="Glycosyl hydrolases family 2 sugar binding" evidence="11">
    <location>
        <begin position="44"/>
        <end position="222"/>
    </location>
</feature>
<dbReference type="Proteomes" id="UP000242188">
    <property type="component" value="Unassembled WGS sequence"/>
</dbReference>
<feature type="chain" id="PRO_5012487867" description="Beta-glucuronidase" evidence="8">
    <location>
        <begin position="25"/>
        <end position="464"/>
    </location>
</feature>
<dbReference type="AlphaFoldDB" id="A0A210QHQ8"/>
<dbReference type="InterPro" id="IPR006104">
    <property type="entry name" value="Glyco_hydro_2_N"/>
</dbReference>
<proteinExistence type="inferred from homology"/>
<comment type="activity regulation">
    <text evidence="7">Inhibited by L-aspartic acid.</text>
</comment>
<keyword evidence="5 7" id="KW-0378">Hydrolase</keyword>
<dbReference type="InterPro" id="IPR023232">
    <property type="entry name" value="Glyco_hydro_2_AS"/>
</dbReference>
<dbReference type="SUPFAM" id="SSF49785">
    <property type="entry name" value="Galactose-binding domain-like"/>
    <property type="match status" value="1"/>
</dbReference>
<comment type="subunit">
    <text evidence="7">Homotetramer.</text>
</comment>
<dbReference type="InterPro" id="IPR006103">
    <property type="entry name" value="Glyco_hydro_2_cat"/>
</dbReference>
<dbReference type="Pfam" id="PF02836">
    <property type="entry name" value="Glyco_hydro_2_C"/>
    <property type="match status" value="1"/>
</dbReference>
<dbReference type="Pfam" id="PF02837">
    <property type="entry name" value="Glyco_hydro_2_N"/>
    <property type="match status" value="1"/>
</dbReference>
<organism evidence="12 13">
    <name type="scientific">Mizuhopecten yessoensis</name>
    <name type="common">Japanese scallop</name>
    <name type="synonym">Patinopecten yessoensis</name>
    <dbReference type="NCBI Taxonomy" id="6573"/>
    <lineage>
        <taxon>Eukaryota</taxon>
        <taxon>Metazoa</taxon>
        <taxon>Spiralia</taxon>
        <taxon>Lophotrochozoa</taxon>
        <taxon>Mollusca</taxon>
        <taxon>Bivalvia</taxon>
        <taxon>Autobranchia</taxon>
        <taxon>Pteriomorphia</taxon>
        <taxon>Pectinida</taxon>
        <taxon>Pectinoidea</taxon>
        <taxon>Pectinidae</taxon>
        <taxon>Mizuhopecten</taxon>
    </lineage>
</organism>
<dbReference type="GO" id="GO:0004566">
    <property type="term" value="F:beta-glucuronidase activity"/>
    <property type="evidence" value="ECO:0007669"/>
    <property type="project" value="UniProtKB-EC"/>
</dbReference>
<evidence type="ECO:0000259" key="9">
    <source>
        <dbReference type="Pfam" id="PF00703"/>
    </source>
</evidence>
<dbReference type="PANTHER" id="PTHR10066:SF67">
    <property type="entry name" value="BETA-GLUCURONIDASE"/>
    <property type="match status" value="1"/>
</dbReference>
<dbReference type="PROSITE" id="PS00608">
    <property type="entry name" value="GLYCOSYL_HYDROL_F2_2"/>
    <property type="match status" value="1"/>
</dbReference>
<dbReference type="SUPFAM" id="SSF51445">
    <property type="entry name" value="(Trans)glycosidases"/>
    <property type="match status" value="1"/>
</dbReference>
<feature type="domain" description="Glycoside hydrolase family 2 catalytic" evidence="10">
    <location>
        <begin position="329"/>
        <end position="456"/>
    </location>
</feature>
<dbReference type="PRINTS" id="PR00132">
    <property type="entry name" value="GLHYDRLASE2"/>
</dbReference>
<dbReference type="Gene3D" id="2.60.120.260">
    <property type="entry name" value="Galactose-binding domain-like"/>
    <property type="match status" value="1"/>
</dbReference>
<evidence type="ECO:0000256" key="6">
    <source>
        <dbReference type="ARBA" id="ARBA00023295"/>
    </source>
</evidence>
<comment type="caution">
    <text evidence="12">The sequence shown here is derived from an EMBL/GenBank/DDBJ whole genome shotgun (WGS) entry which is preliminary data.</text>
</comment>
<dbReference type="InterPro" id="IPR013783">
    <property type="entry name" value="Ig-like_fold"/>
</dbReference>
<gene>
    <name evidence="12" type="ORF">KP79_PYT16285</name>
</gene>
<dbReference type="SUPFAM" id="SSF49303">
    <property type="entry name" value="beta-Galactosidase/glucuronidase domain"/>
    <property type="match status" value="1"/>
</dbReference>
<keyword evidence="8" id="KW-0732">Signal</keyword>
<dbReference type="GO" id="GO:0005615">
    <property type="term" value="C:extracellular space"/>
    <property type="evidence" value="ECO:0007669"/>
    <property type="project" value="TreeGrafter"/>
</dbReference>
<evidence type="ECO:0000256" key="4">
    <source>
        <dbReference type="ARBA" id="ARBA00016205"/>
    </source>
</evidence>
<evidence type="ECO:0000259" key="10">
    <source>
        <dbReference type="Pfam" id="PF02836"/>
    </source>
</evidence>
<name>A0A210QHQ8_MIZYE</name>
<comment type="catalytic activity">
    <reaction evidence="7">
        <text>a beta-D-glucuronoside + H2O = D-glucuronate + an alcohol</text>
        <dbReference type="Rhea" id="RHEA:17633"/>
        <dbReference type="ChEBI" id="CHEBI:15377"/>
        <dbReference type="ChEBI" id="CHEBI:30879"/>
        <dbReference type="ChEBI" id="CHEBI:58720"/>
        <dbReference type="ChEBI" id="CHEBI:83411"/>
        <dbReference type="EC" id="3.2.1.31"/>
    </reaction>
</comment>
<dbReference type="InterPro" id="IPR023230">
    <property type="entry name" value="Glyco_hydro_2_CS"/>
</dbReference>
<dbReference type="InterPro" id="IPR017853">
    <property type="entry name" value="GH"/>
</dbReference>
<accession>A0A210QHQ8</accession>
<dbReference type="InterPro" id="IPR006102">
    <property type="entry name" value="Ig-like_GH2"/>
</dbReference>
<dbReference type="PROSITE" id="PS00719">
    <property type="entry name" value="GLYCOSYL_HYDROL_F2_1"/>
    <property type="match status" value="1"/>
</dbReference>
<dbReference type="InterPro" id="IPR006101">
    <property type="entry name" value="Glyco_hydro_2"/>
</dbReference>
<dbReference type="InterPro" id="IPR036156">
    <property type="entry name" value="Beta-gal/glucu_dom_sf"/>
</dbReference>
<keyword evidence="7" id="KW-0458">Lysosome</keyword>
<reference evidence="12 13" key="1">
    <citation type="journal article" date="2017" name="Nat. Ecol. Evol.">
        <title>Scallop genome provides insights into evolution of bilaterian karyotype and development.</title>
        <authorList>
            <person name="Wang S."/>
            <person name="Zhang J."/>
            <person name="Jiao W."/>
            <person name="Li J."/>
            <person name="Xun X."/>
            <person name="Sun Y."/>
            <person name="Guo X."/>
            <person name="Huan P."/>
            <person name="Dong B."/>
            <person name="Zhang L."/>
            <person name="Hu X."/>
            <person name="Sun X."/>
            <person name="Wang J."/>
            <person name="Zhao C."/>
            <person name="Wang Y."/>
            <person name="Wang D."/>
            <person name="Huang X."/>
            <person name="Wang R."/>
            <person name="Lv J."/>
            <person name="Li Y."/>
            <person name="Zhang Z."/>
            <person name="Liu B."/>
            <person name="Lu W."/>
            <person name="Hui Y."/>
            <person name="Liang J."/>
            <person name="Zhou Z."/>
            <person name="Hou R."/>
            <person name="Li X."/>
            <person name="Liu Y."/>
            <person name="Li H."/>
            <person name="Ning X."/>
            <person name="Lin Y."/>
            <person name="Zhao L."/>
            <person name="Xing Q."/>
            <person name="Dou J."/>
            <person name="Li Y."/>
            <person name="Mao J."/>
            <person name="Guo H."/>
            <person name="Dou H."/>
            <person name="Li T."/>
            <person name="Mu C."/>
            <person name="Jiang W."/>
            <person name="Fu Q."/>
            <person name="Fu X."/>
            <person name="Miao Y."/>
            <person name="Liu J."/>
            <person name="Yu Q."/>
            <person name="Li R."/>
            <person name="Liao H."/>
            <person name="Li X."/>
            <person name="Kong Y."/>
            <person name="Jiang Z."/>
            <person name="Chourrout D."/>
            <person name="Li R."/>
            <person name="Bao Z."/>
        </authorList>
    </citation>
    <scope>NUCLEOTIDE SEQUENCE [LARGE SCALE GENOMIC DNA]</scope>
    <source>
        <strain evidence="12 13">PY_sf001</strain>
    </source>
</reference>
<dbReference type="PANTHER" id="PTHR10066">
    <property type="entry name" value="BETA-GLUCURONIDASE"/>
    <property type="match status" value="1"/>
</dbReference>
<evidence type="ECO:0000256" key="5">
    <source>
        <dbReference type="ARBA" id="ARBA00022801"/>
    </source>
</evidence>
<feature type="domain" description="Glycoside hydrolase family 2 immunoglobulin-like beta-sandwich" evidence="9">
    <location>
        <begin position="224"/>
        <end position="327"/>
    </location>
</feature>
<evidence type="ECO:0000313" key="13">
    <source>
        <dbReference type="Proteomes" id="UP000242188"/>
    </source>
</evidence>
<dbReference type="Gene3D" id="3.20.20.80">
    <property type="entry name" value="Glycosidases"/>
    <property type="match status" value="1"/>
</dbReference>
<dbReference type="FunFam" id="2.60.120.260:FF:000027">
    <property type="entry name" value="Beta-glucuronidase"/>
    <property type="match status" value="1"/>
</dbReference>
<dbReference type="GO" id="GO:0030246">
    <property type="term" value="F:carbohydrate binding"/>
    <property type="evidence" value="ECO:0007669"/>
    <property type="project" value="TreeGrafter"/>
</dbReference>